<evidence type="ECO:0000313" key="3">
    <source>
        <dbReference type="Proteomes" id="UP000677804"/>
    </source>
</evidence>
<dbReference type="EMBL" id="CP074405">
    <property type="protein sequence ID" value="QVI63502.1"/>
    <property type="molecule type" value="Genomic_DNA"/>
</dbReference>
<keyword evidence="1" id="KW-0472">Membrane</keyword>
<feature type="transmembrane region" description="Helical" evidence="1">
    <location>
        <begin position="83"/>
        <end position="104"/>
    </location>
</feature>
<sequence length="147" mass="16022">MTTHRTPTTRAGDGLARTIGRVALGGFLAFAGTGHLTFAREEFVAQVPSWVPLDTDLVVVGSGVVEIALGTALVVAPRRYRPWVGATAAAFFVAVFPGNVAQYVERNDGFGLDTDAKRLARLPFQGVLVLWALWSTGAWRAWRQRRR</sequence>
<dbReference type="PANTHER" id="PTHR36974">
    <property type="entry name" value="MEMBRANE PROTEIN-RELATED"/>
    <property type="match status" value="1"/>
</dbReference>
<keyword evidence="1" id="KW-1133">Transmembrane helix</keyword>
<name>A0ABX8D7U7_9CELL</name>
<protein>
    <recommendedName>
        <fullName evidence="4">DoxX family membrane protein</fullName>
    </recommendedName>
</protein>
<feature type="transmembrane region" description="Helical" evidence="1">
    <location>
        <begin position="124"/>
        <end position="142"/>
    </location>
</feature>
<evidence type="ECO:0000256" key="1">
    <source>
        <dbReference type="SAM" id="Phobius"/>
    </source>
</evidence>
<evidence type="ECO:0008006" key="4">
    <source>
        <dbReference type="Google" id="ProtNLM"/>
    </source>
</evidence>
<gene>
    <name evidence="2" type="ORF">KG103_06460</name>
</gene>
<feature type="transmembrane region" description="Helical" evidence="1">
    <location>
        <begin position="58"/>
        <end position="76"/>
    </location>
</feature>
<feature type="transmembrane region" description="Helical" evidence="1">
    <location>
        <begin position="21"/>
        <end position="38"/>
    </location>
</feature>
<organism evidence="2 3">
    <name type="scientific">Cellulomonas wangleii</name>
    <dbReference type="NCBI Taxonomy" id="2816956"/>
    <lineage>
        <taxon>Bacteria</taxon>
        <taxon>Bacillati</taxon>
        <taxon>Actinomycetota</taxon>
        <taxon>Actinomycetes</taxon>
        <taxon>Micrococcales</taxon>
        <taxon>Cellulomonadaceae</taxon>
        <taxon>Cellulomonas</taxon>
    </lineage>
</organism>
<keyword evidence="1" id="KW-0812">Transmembrane</keyword>
<dbReference type="RefSeq" id="WP_207340696.1">
    <property type="nucleotide sequence ID" value="NZ_CP074405.1"/>
</dbReference>
<dbReference type="PANTHER" id="PTHR36974:SF1">
    <property type="entry name" value="DOXX FAMILY MEMBRANE PROTEIN"/>
    <property type="match status" value="1"/>
</dbReference>
<evidence type="ECO:0000313" key="2">
    <source>
        <dbReference type="EMBL" id="QVI63502.1"/>
    </source>
</evidence>
<proteinExistence type="predicted"/>
<accession>A0ABX8D7U7</accession>
<reference evidence="2 3" key="1">
    <citation type="submission" date="2021-05" db="EMBL/GenBank/DDBJ databases">
        <title>Novel species in genus Cellulomonas.</title>
        <authorList>
            <person name="Zhang G."/>
        </authorList>
    </citation>
    <scope>NUCLEOTIDE SEQUENCE [LARGE SCALE GENOMIC DNA]</scope>
    <source>
        <strain evidence="3">zg-ZUI222</strain>
    </source>
</reference>
<keyword evidence="3" id="KW-1185">Reference proteome</keyword>
<dbReference type="Proteomes" id="UP000677804">
    <property type="component" value="Chromosome"/>
</dbReference>